<evidence type="ECO:0000313" key="1">
    <source>
        <dbReference type="EMBL" id="TMR08905.1"/>
    </source>
</evidence>
<protein>
    <submittedName>
        <fullName evidence="1">Uncharacterized protein</fullName>
    </submittedName>
</protein>
<organism evidence="1 2">
    <name type="scientific">Nonomuraea turkmeniaca</name>
    <dbReference type="NCBI Taxonomy" id="103838"/>
    <lineage>
        <taxon>Bacteria</taxon>
        <taxon>Bacillati</taxon>
        <taxon>Actinomycetota</taxon>
        <taxon>Actinomycetes</taxon>
        <taxon>Streptosporangiales</taxon>
        <taxon>Streptosporangiaceae</taxon>
        <taxon>Nonomuraea</taxon>
    </lineage>
</organism>
<dbReference type="EMBL" id="VCKY01000264">
    <property type="protein sequence ID" value="TMR08905.1"/>
    <property type="molecule type" value="Genomic_DNA"/>
</dbReference>
<reference evidence="1 2" key="1">
    <citation type="submission" date="2019-05" db="EMBL/GenBank/DDBJ databases">
        <title>Draft genome sequence of Nonomuraea turkmeniaca DSM 43926.</title>
        <authorList>
            <person name="Saricaoglu S."/>
            <person name="Isik K."/>
        </authorList>
    </citation>
    <scope>NUCLEOTIDE SEQUENCE [LARGE SCALE GENOMIC DNA]</scope>
    <source>
        <strain evidence="1 2">DSM 43926</strain>
    </source>
</reference>
<dbReference type="AlphaFoldDB" id="A0A5S4EZE9"/>
<keyword evidence="2" id="KW-1185">Reference proteome</keyword>
<evidence type="ECO:0000313" key="2">
    <source>
        <dbReference type="Proteomes" id="UP000309128"/>
    </source>
</evidence>
<gene>
    <name evidence="1" type="ORF">ETD86_45875</name>
</gene>
<proteinExistence type="predicted"/>
<name>A0A5S4EZE9_9ACTN</name>
<dbReference type="RefSeq" id="WP_138672915.1">
    <property type="nucleotide sequence ID" value="NZ_VCKY01000264.1"/>
</dbReference>
<comment type="caution">
    <text evidence="1">The sequence shown here is derived from an EMBL/GenBank/DDBJ whole genome shotgun (WGS) entry which is preliminary data.</text>
</comment>
<accession>A0A5S4EZE9</accession>
<sequence>MFTRADLDYANQEMLAAIANSVSLRFITEADRMLALVNKIRTERNLEPAQLSQVVALHEKTANLPVPGRAYALQCALLALNPSHA</sequence>
<dbReference type="Proteomes" id="UP000309128">
    <property type="component" value="Unassembled WGS sequence"/>
</dbReference>